<dbReference type="InterPro" id="IPR011746">
    <property type="entry name" value="Trp_synth-assoc_CHP"/>
</dbReference>
<protein>
    <submittedName>
        <fullName evidence="3">TIGR02234 family membrane protein</fullName>
    </submittedName>
</protein>
<reference evidence="3 4" key="1">
    <citation type="submission" date="2023-08" db="EMBL/GenBank/DDBJ databases">
        <authorList>
            <person name="Folkvardsen B D."/>
            <person name="Norman A."/>
        </authorList>
    </citation>
    <scope>NUCLEOTIDE SEQUENCE [LARGE SCALE GENOMIC DNA]</scope>
    <source>
        <strain evidence="3 4">Mu0053</strain>
    </source>
</reference>
<dbReference type="Proteomes" id="UP001190465">
    <property type="component" value="Chromosome"/>
</dbReference>
<organism evidence="3 4">
    <name type="scientific">[Mycobacterium] burgundiense</name>
    <dbReference type="NCBI Taxonomy" id="3064286"/>
    <lineage>
        <taxon>Bacteria</taxon>
        <taxon>Bacillati</taxon>
        <taxon>Actinomycetota</taxon>
        <taxon>Actinomycetes</taxon>
        <taxon>Mycobacteriales</taxon>
        <taxon>Mycobacteriaceae</taxon>
        <taxon>Mycolicibacterium</taxon>
    </lineage>
</organism>
<proteinExistence type="predicted"/>
<evidence type="ECO:0000256" key="1">
    <source>
        <dbReference type="SAM" id="MobiDB-lite"/>
    </source>
</evidence>
<keyword evidence="4" id="KW-1185">Reference proteome</keyword>
<name>A0ABM9LSS4_9MYCO</name>
<dbReference type="NCBIfam" id="TIGR02234">
    <property type="entry name" value="trp_oprn_chp"/>
    <property type="match status" value="1"/>
</dbReference>
<dbReference type="RefSeq" id="WP_308478068.1">
    <property type="nucleotide sequence ID" value="NZ_OY726397.1"/>
</dbReference>
<feature type="transmembrane region" description="Helical" evidence="2">
    <location>
        <begin position="55"/>
        <end position="77"/>
    </location>
</feature>
<dbReference type="Pfam" id="PF09534">
    <property type="entry name" value="Trp_oprn_chp"/>
    <property type="match status" value="1"/>
</dbReference>
<keyword evidence="2" id="KW-0812">Transmembrane</keyword>
<dbReference type="InterPro" id="IPR019051">
    <property type="entry name" value="Trp_biosyn_TM_oprn/chp"/>
</dbReference>
<feature type="region of interest" description="Disordered" evidence="1">
    <location>
        <begin position="176"/>
        <end position="222"/>
    </location>
</feature>
<sequence length="222" mass="22808">MANDARRGPAPMRIAQLLLILGALCLWVASRLTWVQLESFDGLGPPKTIALSGSTWSTALLPVALLLAAAVVATLAVRGWALRALALLLAAVSAAIAYLAISQWVVPDVSARAADLAEVSLTTLVGSEREYLGAGTALAAAVATLAAAALLMRAASRAASTAPRYATPAARRAAVREQSATAAEGASLGQTSEPMSERTIWDALDEGRDPTEPDSGPSPEGR</sequence>
<keyword evidence="2" id="KW-1133">Transmembrane helix</keyword>
<feature type="transmembrane region" description="Helical" evidence="2">
    <location>
        <begin position="131"/>
        <end position="151"/>
    </location>
</feature>
<feature type="transmembrane region" description="Helical" evidence="2">
    <location>
        <begin position="84"/>
        <end position="106"/>
    </location>
</feature>
<dbReference type="EMBL" id="OY726397">
    <property type="protein sequence ID" value="CAJ1504148.1"/>
    <property type="molecule type" value="Genomic_DNA"/>
</dbReference>
<evidence type="ECO:0000256" key="2">
    <source>
        <dbReference type="SAM" id="Phobius"/>
    </source>
</evidence>
<feature type="compositionally biased region" description="Basic and acidic residues" evidence="1">
    <location>
        <begin position="195"/>
        <end position="211"/>
    </location>
</feature>
<accession>A0ABM9LSS4</accession>
<evidence type="ECO:0000313" key="4">
    <source>
        <dbReference type="Proteomes" id="UP001190465"/>
    </source>
</evidence>
<keyword evidence="2" id="KW-0472">Membrane</keyword>
<evidence type="ECO:0000313" key="3">
    <source>
        <dbReference type="EMBL" id="CAJ1504148.1"/>
    </source>
</evidence>
<gene>
    <name evidence="3" type="ORF">MU0053_002613</name>
</gene>